<dbReference type="PANTHER" id="PTHR42788">
    <property type="entry name" value="TAURINE IMPORT ATP-BINDING PROTEIN-RELATED"/>
    <property type="match status" value="1"/>
</dbReference>
<dbReference type="GO" id="GO:0005524">
    <property type="term" value="F:ATP binding"/>
    <property type="evidence" value="ECO:0007669"/>
    <property type="project" value="UniProtKB-KW"/>
</dbReference>
<dbReference type="RefSeq" id="WP_045750366.1">
    <property type="nucleotide sequence ID" value="NZ_CP014672.1"/>
</dbReference>
<gene>
    <name evidence="5" type="ORF">CSTERTH_06060</name>
</gene>
<evidence type="ECO:0000256" key="1">
    <source>
        <dbReference type="ARBA" id="ARBA00022448"/>
    </source>
</evidence>
<organism evidence="5 6">
    <name type="scientific">Thermoclostridium stercorarium subsp. thermolacticum DSM 2910</name>
    <dbReference type="NCBI Taxonomy" id="1121336"/>
    <lineage>
        <taxon>Bacteria</taxon>
        <taxon>Bacillati</taxon>
        <taxon>Bacillota</taxon>
        <taxon>Clostridia</taxon>
        <taxon>Eubacteriales</taxon>
        <taxon>Oscillospiraceae</taxon>
        <taxon>Thermoclostridium</taxon>
    </lineage>
</organism>
<evidence type="ECO:0000313" key="6">
    <source>
        <dbReference type="Proteomes" id="UP000092971"/>
    </source>
</evidence>
<evidence type="ECO:0000313" key="5">
    <source>
        <dbReference type="EMBL" id="ANW98628.1"/>
    </source>
</evidence>
<keyword evidence="1" id="KW-0813">Transport</keyword>
<name>A0A1B1YCZ3_THEST</name>
<dbReference type="InterPro" id="IPR017871">
    <property type="entry name" value="ABC_transporter-like_CS"/>
</dbReference>
<dbReference type="SMART" id="SM00382">
    <property type="entry name" value="AAA"/>
    <property type="match status" value="1"/>
</dbReference>
<dbReference type="SUPFAM" id="SSF52540">
    <property type="entry name" value="P-loop containing nucleoside triphosphate hydrolases"/>
    <property type="match status" value="1"/>
</dbReference>
<dbReference type="InterPro" id="IPR003593">
    <property type="entry name" value="AAA+_ATPase"/>
</dbReference>
<dbReference type="InterPro" id="IPR050166">
    <property type="entry name" value="ABC_transporter_ATP-bind"/>
</dbReference>
<dbReference type="Pfam" id="PF00005">
    <property type="entry name" value="ABC_tran"/>
    <property type="match status" value="1"/>
</dbReference>
<dbReference type="Proteomes" id="UP000092971">
    <property type="component" value="Chromosome"/>
</dbReference>
<dbReference type="InterPro" id="IPR027417">
    <property type="entry name" value="P-loop_NTPase"/>
</dbReference>
<reference evidence="5 6" key="1">
    <citation type="submission" date="2016-02" db="EMBL/GenBank/DDBJ databases">
        <title>Comparison of Clostridium stercorarium subspecies using comparative genomics and transcriptomics.</title>
        <authorList>
            <person name="Schellenberg J."/>
            <person name="Thallinger G."/>
            <person name="Levin D.B."/>
            <person name="Zhang X."/>
            <person name="Alvare G."/>
            <person name="Fristensky B."/>
            <person name="Sparling R."/>
        </authorList>
    </citation>
    <scope>NUCLEOTIDE SEQUENCE [LARGE SCALE GENOMIC DNA]</scope>
    <source>
        <strain evidence="5 6">DSM 2910</strain>
    </source>
</reference>
<dbReference type="InterPro" id="IPR003439">
    <property type="entry name" value="ABC_transporter-like_ATP-bd"/>
</dbReference>
<accession>A0A1B1YCZ3</accession>
<dbReference type="CDD" id="cd03293">
    <property type="entry name" value="ABC_NrtD_SsuB_transporters"/>
    <property type="match status" value="1"/>
</dbReference>
<evidence type="ECO:0000256" key="2">
    <source>
        <dbReference type="ARBA" id="ARBA00022741"/>
    </source>
</evidence>
<proteinExistence type="predicted"/>
<dbReference type="PROSITE" id="PS50893">
    <property type="entry name" value="ABC_TRANSPORTER_2"/>
    <property type="match status" value="1"/>
</dbReference>
<protein>
    <submittedName>
        <fullName evidence="5">Spermidine/putrescine ABC transporter ATP-binding protein</fullName>
    </submittedName>
</protein>
<dbReference type="AlphaFoldDB" id="A0A1B1YCZ3"/>
<dbReference type="EMBL" id="CP014672">
    <property type="protein sequence ID" value="ANW98628.1"/>
    <property type="molecule type" value="Genomic_DNA"/>
</dbReference>
<dbReference type="PROSITE" id="PS00211">
    <property type="entry name" value="ABC_TRANSPORTER_1"/>
    <property type="match status" value="1"/>
</dbReference>
<dbReference type="GO" id="GO:0016887">
    <property type="term" value="F:ATP hydrolysis activity"/>
    <property type="evidence" value="ECO:0007669"/>
    <property type="project" value="InterPro"/>
</dbReference>
<keyword evidence="2" id="KW-0547">Nucleotide-binding</keyword>
<feature type="domain" description="ABC transporter" evidence="4">
    <location>
        <begin position="18"/>
        <end position="249"/>
    </location>
</feature>
<dbReference type="PANTHER" id="PTHR42788:SF21">
    <property type="entry name" value="ABC TRANSPORTER ATP-BINDING PROTEIN"/>
    <property type="match status" value="1"/>
</dbReference>
<dbReference type="Gene3D" id="3.40.50.300">
    <property type="entry name" value="P-loop containing nucleotide triphosphate hydrolases"/>
    <property type="match status" value="1"/>
</dbReference>
<evidence type="ECO:0000256" key="3">
    <source>
        <dbReference type="ARBA" id="ARBA00022840"/>
    </source>
</evidence>
<keyword evidence="3 5" id="KW-0067">ATP-binding</keyword>
<sequence length="268" mass="30287">MHILSVYQNGGIWLVAAVAVENISKRYHTVDGEISALENVSLEVSEGEFVGIVGPSGCGKSTLLSIIAGLIKPSSGQVYVFGEKVTGVNPRIGYMLQRDSLFEWRTIYKNVILGLEIQNQVTPERIRHVEYLLEKYGLINFRNHHPSQLSGGMRQRAALIRTLAVNPDILLLDEAFSALDYQTRLAVNDDIYKIIKKEGKTAIMVTHDISEAISMSERLYVMSKRPGTIKMVIDVKFDMENRTPLSSREAPEFRKYFNMVWKELDVHV</sequence>
<evidence type="ECO:0000259" key="4">
    <source>
        <dbReference type="PROSITE" id="PS50893"/>
    </source>
</evidence>